<gene>
    <name evidence="2" type="ORF">MJ923_09510</name>
</gene>
<dbReference type="RefSeq" id="WP_240590850.1">
    <property type="nucleotide sequence ID" value="NZ_JAKUDL010000002.1"/>
</dbReference>
<dbReference type="AlphaFoldDB" id="A0AAJ1BGW4"/>
<feature type="region of interest" description="Disordered" evidence="1">
    <location>
        <begin position="1"/>
        <end position="23"/>
    </location>
</feature>
<organism evidence="2 3">
    <name type="scientific">Shewanella zhuhaiensis</name>
    <dbReference type="NCBI Taxonomy" id="2919576"/>
    <lineage>
        <taxon>Bacteria</taxon>
        <taxon>Pseudomonadati</taxon>
        <taxon>Pseudomonadota</taxon>
        <taxon>Gammaproteobacteria</taxon>
        <taxon>Alteromonadales</taxon>
        <taxon>Shewanellaceae</taxon>
        <taxon>Shewanella</taxon>
    </lineage>
</organism>
<sequence length="676" mass="74107">MSSITTAPADSISDVPPREPPPGVKQVRFEFDTSRQVPFYRETLQRLTTDNHYQALALKAGVSKLERGYRYWLGAQGEQRELGAFADTLAQAFPLSSFLLDARVCAADDETKESKEAKELLQSQTENSPTLDTPKLAFCGHCYPRFGDNQSPDFGKLDWVCPHCHGEHYPQQGVHESVHENAHKNLAPQTIGLDTLKSFALMLMDGQAIPLEGAQYQLGGNPLKDSLICCNPNNLSASFIVTDAEVLALSGIEKPRLRLRPQSQPAAIPAAQPEAAPSYRVRFAKSRAELVLCELLRVKGIDFVFAKSGDETKPELDICQLNGVWHVLYENAQRQLPYAAVLSPVLSPARMPEHSGGATLHELAESNGYIAKLRKSAVSIEIKPAANKGNRLSAPSLLALKGQTLCHGKALAHQASLYLGGIGPLEIATVDAHGKEEVFFSQSPLPDNGYDIYRILMESPQRTVLEKFKGQYPQECLAMLDILFAPTAERGNLQSLWAVAACILGLGLGREKPSVAFLADALISEAQKFSGQTAPRIDYPLVRGEALRSINWCKTLGTLMSFRLAGDEDNPKLAFAMMDSLADYLANWIEHLDLNVGVHKVWLSGSELANSVLVKRLWLRLGKNFAIETNPEQDLDGALFAVGALFTETPRRFGALGRELACEPAREAALQTDNTR</sequence>
<reference evidence="2 3" key="1">
    <citation type="submission" date="2022-02" db="EMBL/GenBank/DDBJ databases">
        <title>The genome sequence of Shewanella sp. 3B26.</title>
        <authorList>
            <person name="Du J."/>
        </authorList>
    </citation>
    <scope>NUCLEOTIDE SEQUENCE [LARGE SCALE GENOMIC DNA]</scope>
    <source>
        <strain evidence="2 3">3B26</strain>
    </source>
</reference>
<accession>A0AAJ1BGW4</accession>
<evidence type="ECO:0000313" key="3">
    <source>
        <dbReference type="Proteomes" id="UP001297581"/>
    </source>
</evidence>
<dbReference type="EMBL" id="JAKUDL010000002">
    <property type="protein sequence ID" value="MCH4294535.1"/>
    <property type="molecule type" value="Genomic_DNA"/>
</dbReference>
<dbReference type="Gene3D" id="3.30.420.40">
    <property type="match status" value="1"/>
</dbReference>
<proteinExistence type="predicted"/>
<keyword evidence="3" id="KW-1185">Reference proteome</keyword>
<protein>
    <recommendedName>
        <fullName evidence="4">Hydrogenase maturation protein HypF</fullName>
    </recommendedName>
</protein>
<evidence type="ECO:0000256" key="1">
    <source>
        <dbReference type="SAM" id="MobiDB-lite"/>
    </source>
</evidence>
<comment type="caution">
    <text evidence="2">The sequence shown here is derived from an EMBL/GenBank/DDBJ whole genome shotgun (WGS) entry which is preliminary data.</text>
</comment>
<name>A0AAJ1BGW4_9GAMM</name>
<dbReference type="Proteomes" id="UP001297581">
    <property type="component" value="Unassembled WGS sequence"/>
</dbReference>
<evidence type="ECO:0008006" key="4">
    <source>
        <dbReference type="Google" id="ProtNLM"/>
    </source>
</evidence>
<evidence type="ECO:0000313" key="2">
    <source>
        <dbReference type="EMBL" id="MCH4294535.1"/>
    </source>
</evidence>